<dbReference type="Pfam" id="PF01569">
    <property type="entry name" value="PAP2"/>
    <property type="match status" value="1"/>
</dbReference>
<evidence type="ECO:0000256" key="3">
    <source>
        <dbReference type="ARBA" id="ARBA00022692"/>
    </source>
</evidence>
<evidence type="ECO:0000256" key="2">
    <source>
        <dbReference type="ARBA" id="ARBA00022475"/>
    </source>
</evidence>
<reference evidence="9 10" key="1">
    <citation type="submission" date="2021-06" db="EMBL/GenBank/DDBJ databases">
        <authorList>
            <person name="Jeong J.W."/>
        </authorList>
    </citation>
    <scope>NUCLEOTIDE SEQUENCE [LARGE SCALE GENOMIC DNA]</scope>
    <source>
        <strain evidence="9 10">MMS21-TAE1-1</strain>
    </source>
</reference>
<dbReference type="PANTHER" id="PTHR14969:SF62">
    <property type="entry name" value="DECAPRENYLPHOSPHORYL-5-PHOSPHORIBOSE PHOSPHATASE RV3807C-RELATED"/>
    <property type="match status" value="1"/>
</dbReference>
<evidence type="ECO:0000256" key="6">
    <source>
        <dbReference type="ARBA" id="ARBA00023136"/>
    </source>
</evidence>
<evidence type="ECO:0000313" key="9">
    <source>
        <dbReference type="EMBL" id="MBU8866466.1"/>
    </source>
</evidence>
<keyword evidence="3 7" id="KW-0812">Transmembrane</keyword>
<feature type="domain" description="Phosphatidic acid phosphatase type 2/haloperoxidase" evidence="8">
    <location>
        <begin position="96"/>
        <end position="199"/>
    </location>
</feature>
<gene>
    <name evidence="9" type="ORF">KSW38_09215</name>
</gene>
<feature type="transmembrane region" description="Helical" evidence="7">
    <location>
        <begin position="70"/>
        <end position="90"/>
    </location>
</feature>
<keyword evidence="6 7" id="KW-0472">Membrane</keyword>
<evidence type="ECO:0000313" key="10">
    <source>
        <dbReference type="Proteomes" id="UP000824166"/>
    </source>
</evidence>
<feature type="transmembrane region" description="Helical" evidence="7">
    <location>
        <begin position="160"/>
        <end position="178"/>
    </location>
</feature>
<evidence type="ECO:0000256" key="4">
    <source>
        <dbReference type="ARBA" id="ARBA00022801"/>
    </source>
</evidence>
<evidence type="ECO:0000256" key="5">
    <source>
        <dbReference type="ARBA" id="ARBA00022989"/>
    </source>
</evidence>
<dbReference type="Proteomes" id="UP000824166">
    <property type="component" value="Unassembled WGS sequence"/>
</dbReference>
<feature type="transmembrane region" description="Helical" evidence="7">
    <location>
        <begin position="97"/>
        <end position="117"/>
    </location>
</feature>
<feature type="transmembrane region" description="Helical" evidence="7">
    <location>
        <begin position="137"/>
        <end position="153"/>
    </location>
</feature>
<dbReference type="CDD" id="cd03392">
    <property type="entry name" value="PAP2_like_2"/>
    <property type="match status" value="1"/>
</dbReference>
<dbReference type="PANTHER" id="PTHR14969">
    <property type="entry name" value="SPHINGOSINE-1-PHOSPHATE PHOSPHOHYDROLASE"/>
    <property type="match status" value="1"/>
</dbReference>
<feature type="transmembrane region" description="Helical" evidence="7">
    <location>
        <begin position="184"/>
        <end position="202"/>
    </location>
</feature>
<comment type="caution">
    <text evidence="9">The sequence shown here is derived from an EMBL/GenBank/DDBJ whole genome shotgun (WGS) entry which is preliminary data.</text>
</comment>
<dbReference type="InterPro" id="IPR000326">
    <property type="entry name" value="PAP2/HPO"/>
</dbReference>
<protein>
    <submittedName>
        <fullName evidence="9">Phosphatase PAP2 family protein</fullName>
    </submittedName>
</protein>
<accession>A0ABS6I6U8</accession>
<keyword evidence="4" id="KW-0378">Hydrolase</keyword>
<keyword evidence="5 7" id="KW-1133">Transmembrane helix</keyword>
<keyword evidence="2" id="KW-1003">Cell membrane</keyword>
<evidence type="ECO:0000256" key="7">
    <source>
        <dbReference type="SAM" id="Phobius"/>
    </source>
</evidence>
<proteinExistence type="predicted"/>
<keyword evidence="10" id="KW-1185">Reference proteome</keyword>
<organism evidence="9 10">
    <name type="scientific">Paenarthrobacter aromaticivorans</name>
    <dbReference type="NCBI Taxonomy" id="2849150"/>
    <lineage>
        <taxon>Bacteria</taxon>
        <taxon>Bacillati</taxon>
        <taxon>Actinomycetota</taxon>
        <taxon>Actinomycetes</taxon>
        <taxon>Micrococcales</taxon>
        <taxon>Micrococcaceae</taxon>
        <taxon>Paenarthrobacter</taxon>
    </lineage>
</organism>
<dbReference type="EMBL" id="JAHOPC010000004">
    <property type="protein sequence ID" value="MBU8866466.1"/>
    <property type="molecule type" value="Genomic_DNA"/>
</dbReference>
<evidence type="ECO:0000259" key="8">
    <source>
        <dbReference type="SMART" id="SM00014"/>
    </source>
</evidence>
<comment type="subcellular location">
    <subcellularLocation>
        <location evidence="1">Cell membrane</location>
        <topology evidence="1">Multi-pass membrane protein</topology>
    </subcellularLocation>
</comment>
<sequence>MIRVLRPRQRPSWQIVAPALLLLCAFAVPGGLIMAGQGEPAFNRIDTTWQAYSFTLHAPFWDAVNVVLNWAGYTGALVSHLVLAAALLIWQRPRAAAFSALAGLSALGLTQLAKALVGRDRPQGAKVLSDTGSYPSGHVSATTAFLVVMALLIGQQWAKVVAVLGILAMMVSRTYLSAHWLSDVLGGACLAAGVVLLLWWPFCDICIQENEIAGRTTIWRARALQRQQEAGQQE</sequence>
<evidence type="ECO:0000256" key="1">
    <source>
        <dbReference type="ARBA" id="ARBA00004651"/>
    </source>
</evidence>
<name>A0ABS6I6U8_9MICC</name>
<dbReference type="SMART" id="SM00014">
    <property type="entry name" value="acidPPc"/>
    <property type="match status" value="1"/>
</dbReference>